<dbReference type="Pfam" id="PF09819">
    <property type="entry name" value="ABC_cobalt"/>
    <property type="match status" value="1"/>
</dbReference>
<evidence type="ECO:0000313" key="3">
    <source>
        <dbReference type="Proteomes" id="UP000219435"/>
    </source>
</evidence>
<sequence>MADQAVHPSSAGSDAGRGTSRWRTVDIVVTAVLGVAFGVVFWAWGLLWAALDAPFTAFPPGQAVMYGVWLLPAVLAPLIVRKAGAGLFAEFIAAVVSALLGSAWGTLVLLQGLVQGVGGEAGFAAFCYRRWGWPQALLAALGAGIAAALFDLVNYYADWAGTWQLTYVVLVAVSTMVIAGAGGMWLRRSLGATGALSAFPAGRTRV</sequence>
<name>A0A285VJC7_9ACTN</name>
<accession>A0A285VJC7</accession>
<feature type="transmembrane region" description="Helical" evidence="1">
    <location>
        <begin position="63"/>
        <end position="80"/>
    </location>
</feature>
<dbReference type="PIRSF" id="PIRSF037394">
    <property type="entry name" value="ABC_thiamine-permease_YkoE_prd"/>
    <property type="match status" value="1"/>
</dbReference>
<keyword evidence="1" id="KW-0812">Transmembrane</keyword>
<protein>
    <submittedName>
        <fullName evidence="2">Energy-coupling factor transport system substrate-specific component</fullName>
    </submittedName>
</protein>
<evidence type="ECO:0000313" key="2">
    <source>
        <dbReference type="EMBL" id="SOC53296.1"/>
    </source>
</evidence>
<evidence type="ECO:0000256" key="1">
    <source>
        <dbReference type="SAM" id="Phobius"/>
    </source>
</evidence>
<dbReference type="AlphaFoldDB" id="A0A285VJC7"/>
<feature type="transmembrane region" description="Helical" evidence="1">
    <location>
        <begin position="87"/>
        <end position="113"/>
    </location>
</feature>
<feature type="transmembrane region" description="Helical" evidence="1">
    <location>
        <begin position="27"/>
        <end position="51"/>
    </location>
</feature>
<dbReference type="RefSeq" id="WP_097197107.1">
    <property type="nucleotide sequence ID" value="NZ_OBQI01000008.1"/>
</dbReference>
<gene>
    <name evidence="2" type="ORF">SAMN05660748_4382</name>
</gene>
<keyword evidence="3" id="KW-1185">Reference proteome</keyword>
<dbReference type="InterPro" id="IPR017195">
    <property type="entry name" value="ABC_thiamin-permease_prd"/>
</dbReference>
<reference evidence="3" key="1">
    <citation type="submission" date="2017-08" db="EMBL/GenBank/DDBJ databases">
        <authorList>
            <person name="Varghese N."/>
            <person name="Submissions S."/>
        </authorList>
    </citation>
    <scope>NUCLEOTIDE SEQUENCE [LARGE SCALE GENOMIC DNA]</scope>
    <source>
        <strain evidence="3">DSM 4725</strain>
    </source>
</reference>
<organism evidence="2 3">
    <name type="scientific">Blastococcus aggregatus</name>
    <dbReference type="NCBI Taxonomy" id="38502"/>
    <lineage>
        <taxon>Bacteria</taxon>
        <taxon>Bacillati</taxon>
        <taxon>Actinomycetota</taxon>
        <taxon>Actinomycetes</taxon>
        <taxon>Geodermatophilales</taxon>
        <taxon>Geodermatophilaceae</taxon>
        <taxon>Blastococcus</taxon>
    </lineage>
</organism>
<dbReference type="EMBL" id="OBQI01000008">
    <property type="protein sequence ID" value="SOC53296.1"/>
    <property type="molecule type" value="Genomic_DNA"/>
</dbReference>
<keyword evidence="1" id="KW-0472">Membrane</keyword>
<dbReference type="OrthoDB" id="8017424at2"/>
<dbReference type="Proteomes" id="UP000219435">
    <property type="component" value="Unassembled WGS sequence"/>
</dbReference>
<feature type="transmembrane region" description="Helical" evidence="1">
    <location>
        <begin position="133"/>
        <end position="153"/>
    </location>
</feature>
<keyword evidence="1" id="KW-1133">Transmembrane helix</keyword>
<proteinExistence type="predicted"/>
<feature type="transmembrane region" description="Helical" evidence="1">
    <location>
        <begin position="165"/>
        <end position="186"/>
    </location>
</feature>